<protein>
    <submittedName>
        <fullName evidence="1">Uncharacterized protein</fullName>
    </submittedName>
</protein>
<gene>
    <name evidence="1" type="ORF">DPX16_18716</name>
</gene>
<accession>A0A3N0Z321</accession>
<dbReference type="AlphaFoldDB" id="A0A3N0Z321"/>
<name>A0A3N0Z321_ANAGA</name>
<dbReference type="EMBL" id="RJVU01016332">
    <property type="protein sequence ID" value="ROL52348.1"/>
    <property type="molecule type" value="Genomic_DNA"/>
</dbReference>
<reference evidence="1 2" key="1">
    <citation type="submission" date="2018-10" db="EMBL/GenBank/DDBJ databases">
        <title>Genome assembly for a Yunnan-Guizhou Plateau 3E fish, Anabarilius grahami (Regan), and its evolutionary and genetic applications.</title>
        <authorList>
            <person name="Jiang W."/>
        </authorList>
    </citation>
    <scope>NUCLEOTIDE SEQUENCE [LARGE SCALE GENOMIC DNA]</scope>
    <source>
        <strain evidence="1">AG-KIZ</strain>
        <tissue evidence="1">Muscle</tissue>
    </source>
</reference>
<evidence type="ECO:0000313" key="2">
    <source>
        <dbReference type="Proteomes" id="UP000281406"/>
    </source>
</evidence>
<evidence type="ECO:0000313" key="1">
    <source>
        <dbReference type="EMBL" id="ROL52348.1"/>
    </source>
</evidence>
<comment type="caution">
    <text evidence="1">The sequence shown here is derived from an EMBL/GenBank/DDBJ whole genome shotgun (WGS) entry which is preliminary data.</text>
</comment>
<keyword evidence="2" id="KW-1185">Reference proteome</keyword>
<proteinExistence type="predicted"/>
<sequence length="168" mass="18988">MAKVGRISEYSCAKNTLPIPHKLRTFFYRLKLKDGAVTAVKDPSHESEPQVLTIDSLQTIAIAKAARARHSLAPLTRLQELGSFRKDSERQTRNVEQEERISITITSCGFQGSIIMVFLWINDVPIEKSSNEGHDGHQRQAKVFTVVSCFIKIKLQNWYRCVEMAAGL</sequence>
<organism evidence="1 2">
    <name type="scientific">Anabarilius grahami</name>
    <name type="common">Kanglang fish</name>
    <name type="synonym">Barilius grahami</name>
    <dbReference type="NCBI Taxonomy" id="495550"/>
    <lineage>
        <taxon>Eukaryota</taxon>
        <taxon>Metazoa</taxon>
        <taxon>Chordata</taxon>
        <taxon>Craniata</taxon>
        <taxon>Vertebrata</taxon>
        <taxon>Euteleostomi</taxon>
        <taxon>Actinopterygii</taxon>
        <taxon>Neopterygii</taxon>
        <taxon>Teleostei</taxon>
        <taxon>Ostariophysi</taxon>
        <taxon>Cypriniformes</taxon>
        <taxon>Xenocyprididae</taxon>
        <taxon>Xenocypridinae</taxon>
        <taxon>Xenocypridinae incertae sedis</taxon>
        <taxon>Anabarilius</taxon>
    </lineage>
</organism>
<dbReference type="Proteomes" id="UP000281406">
    <property type="component" value="Unassembled WGS sequence"/>
</dbReference>